<proteinExistence type="predicted"/>
<gene>
    <name evidence="1" type="ORF">GOBAR_AA33324</name>
</gene>
<protein>
    <submittedName>
        <fullName evidence="1">Uncharacterized protein</fullName>
    </submittedName>
</protein>
<organism evidence="1 2">
    <name type="scientific">Gossypium barbadense</name>
    <name type="common">Sea Island cotton</name>
    <name type="synonym">Hibiscus barbadensis</name>
    <dbReference type="NCBI Taxonomy" id="3634"/>
    <lineage>
        <taxon>Eukaryota</taxon>
        <taxon>Viridiplantae</taxon>
        <taxon>Streptophyta</taxon>
        <taxon>Embryophyta</taxon>
        <taxon>Tracheophyta</taxon>
        <taxon>Spermatophyta</taxon>
        <taxon>Magnoliopsida</taxon>
        <taxon>eudicotyledons</taxon>
        <taxon>Gunneridae</taxon>
        <taxon>Pentapetalae</taxon>
        <taxon>rosids</taxon>
        <taxon>malvids</taxon>
        <taxon>Malvales</taxon>
        <taxon>Malvaceae</taxon>
        <taxon>Malvoideae</taxon>
        <taxon>Gossypium</taxon>
    </lineage>
</organism>
<name>A0A2P5W8F8_GOSBA</name>
<reference evidence="1 2" key="1">
    <citation type="submission" date="2015-01" db="EMBL/GenBank/DDBJ databases">
        <title>Genome of allotetraploid Gossypium barbadense reveals genomic plasticity and fiber elongation in cotton evolution.</title>
        <authorList>
            <person name="Chen X."/>
            <person name="Liu X."/>
            <person name="Zhao B."/>
            <person name="Zheng H."/>
            <person name="Hu Y."/>
            <person name="Lu G."/>
            <person name="Yang C."/>
            <person name="Chen J."/>
            <person name="Shan C."/>
            <person name="Zhang L."/>
            <person name="Zhou Y."/>
            <person name="Wang L."/>
            <person name="Guo W."/>
            <person name="Bai Y."/>
            <person name="Ruan J."/>
            <person name="Shangguan X."/>
            <person name="Mao Y."/>
            <person name="Jiang J."/>
            <person name="Zhu Y."/>
            <person name="Lei J."/>
            <person name="Kang H."/>
            <person name="Chen S."/>
            <person name="He X."/>
            <person name="Wang R."/>
            <person name="Wang Y."/>
            <person name="Chen J."/>
            <person name="Wang L."/>
            <person name="Yu S."/>
            <person name="Wang B."/>
            <person name="Wei J."/>
            <person name="Song S."/>
            <person name="Lu X."/>
            <person name="Gao Z."/>
            <person name="Gu W."/>
            <person name="Deng X."/>
            <person name="Ma D."/>
            <person name="Wang S."/>
            <person name="Liang W."/>
            <person name="Fang L."/>
            <person name="Cai C."/>
            <person name="Zhu X."/>
            <person name="Zhou B."/>
            <person name="Zhang Y."/>
            <person name="Chen Z."/>
            <person name="Xu S."/>
            <person name="Zhu R."/>
            <person name="Wang S."/>
            <person name="Zhang T."/>
            <person name="Zhao G."/>
        </authorList>
    </citation>
    <scope>NUCLEOTIDE SEQUENCE [LARGE SCALE GENOMIC DNA]</scope>
    <source>
        <strain evidence="2">cv. Xinhai21</strain>
        <tissue evidence="1">Leaf</tissue>
    </source>
</reference>
<dbReference type="Proteomes" id="UP000239757">
    <property type="component" value="Unassembled WGS sequence"/>
</dbReference>
<accession>A0A2P5W8F8</accession>
<evidence type="ECO:0000313" key="2">
    <source>
        <dbReference type="Proteomes" id="UP000239757"/>
    </source>
</evidence>
<sequence length="77" mass="8268">MACIRSFLSTSGGHKPILIQYGEDTVEIRAGFSLGVTSDPFTDNCTSSSARREISSLSCLPSPPLSAIPSHSRYCFL</sequence>
<evidence type="ECO:0000313" key="1">
    <source>
        <dbReference type="EMBL" id="PPR87370.1"/>
    </source>
</evidence>
<dbReference type="AlphaFoldDB" id="A0A2P5W8F8"/>
<dbReference type="EMBL" id="KZ668605">
    <property type="protein sequence ID" value="PPR87370.1"/>
    <property type="molecule type" value="Genomic_DNA"/>
</dbReference>